<dbReference type="Pfam" id="PF01297">
    <property type="entry name" value="ZnuA"/>
    <property type="match status" value="1"/>
</dbReference>
<keyword evidence="6" id="KW-1185">Reference proteome</keyword>
<dbReference type="InterPro" id="IPR006127">
    <property type="entry name" value="ZnuA-like"/>
</dbReference>
<keyword evidence="3 4" id="KW-0732">Signal</keyword>
<dbReference type="GO" id="GO:0046872">
    <property type="term" value="F:metal ion binding"/>
    <property type="evidence" value="ECO:0007669"/>
    <property type="project" value="InterPro"/>
</dbReference>
<evidence type="ECO:0000313" key="5">
    <source>
        <dbReference type="EMBL" id="ROP27096.1"/>
    </source>
</evidence>
<sequence>MSCCADRTCRALAVAATTALVAVAAAGCGAGDAGGGSADDGRVTVLATPAPLLDLVQRVGGGRVDAAAVGGLGGDAHAVELTPPQVAGLTDADLVVHVGGLSNSVDAAVALRDGAPVVDALAVDDGAVGSEDPHVWLDPLLMADVAADVADALATVDPDGADAYTAAAEDVREEMAVLEAEASAALAPCRGATLVVSHEAFGYLAGRHGLEQVGITGVDPHVEPTPARLRAVTEVVRAAGARTIFFDEVASPDVATALAEDLGVAVAALDPLEVAVEPDYATAMRANLAALRDGLVCDAA</sequence>
<dbReference type="PROSITE" id="PS51257">
    <property type="entry name" value="PROKAR_LIPOPROTEIN"/>
    <property type="match status" value="1"/>
</dbReference>
<keyword evidence="2" id="KW-0813">Transport</keyword>
<evidence type="ECO:0000256" key="4">
    <source>
        <dbReference type="SAM" id="SignalP"/>
    </source>
</evidence>
<dbReference type="PANTHER" id="PTHR42953">
    <property type="entry name" value="HIGH-AFFINITY ZINC UPTAKE SYSTEM PROTEIN ZNUA-RELATED"/>
    <property type="match status" value="1"/>
</dbReference>
<dbReference type="EMBL" id="RJKN01000008">
    <property type="protein sequence ID" value="ROP27096.1"/>
    <property type="molecule type" value="Genomic_DNA"/>
</dbReference>
<gene>
    <name evidence="5" type="ORF">EDC03_3024</name>
</gene>
<dbReference type="AlphaFoldDB" id="A0A3N1GA39"/>
<feature type="signal peptide" evidence="4">
    <location>
        <begin position="1"/>
        <end position="24"/>
    </location>
</feature>
<name>A0A3N1GA39_9ACTN</name>
<evidence type="ECO:0000313" key="6">
    <source>
        <dbReference type="Proteomes" id="UP000276232"/>
    </source>
</evidence>
<dbReference type="Proteomes" id="UP000276232">
    <property type="component" value="Unassembled WGS sequence"/>
</dbReference>
<comment type="similarity">
    <text evidence="1">Belongs to the bacterial solute-binding protein 9 family.</text>
</comment>
<dbReference type="SUPFAM" id="SSF53807">
    <property type="entry name" value="Helical backbone' metal receptor"/>
    <property type="match status" value="1"/>
</dbReference>
<evidence type="ECO:0000256" key="2">
    <source>
        <dbReference type="ARBA" id="ARBA00022448"/>
    </source>
</evidence>
<dbReference type="InterPro" id="IPR050492">
    <property type="entry name" value="Bact_metal-bind_prot9"/>
</dbReference>
<proteinExistence type="inferred from homology"/>
<dbReference type="Gene3D" id="3.40.50.1980">
    <property type="entry name" value="Nitrogenase molybdenum iron protein domain"/>
    <property type="match status" value="2"/>
</dbReference>
<feature type="chain" id="PRO_5018269980" evidence="4">
    <location>
        <begin position="25"/>
        <end position="300"/>
    </location>
</feature>
<evidence type="ECO:0000256" key="1">
    <source>
        <dbReference type="ARBA" id="ARBA00011028"/>
    </source>
</evidence>
<dbReference type="InParanoid" id="A0A3N1GA39"/>
<accession>A0A3N1GA39</accession>
<dbReference type="GO" id="GO:0030001">
    <property type="term" value="P:metal ion transport"/>
    <property type="evidence" value="ECO:0007669"/>
    <property type="project" value="InterPro"/>
</dbReference>
<reference evidence="5 6" key="1">
    <citation type="journal article" date="2015" name="Stand. Genomic Sci.">
        <title>Genomic Encyclopedia of Bacterial and Archaeal Type Strains, Phase III: the genomes of soil and plant-associated and newly described type strains.</title>
        <authorList>
            <person name="Whitman W.B."/>
            <person name="Woyke T."/>
            <person name="Klenk H.P."/>
            <person name="Zhou Y."/>
            <person name="Lilburn T.G."/>
            <person name="Beck B.J."/>
            <person name="De Vos P."/>
            <person name="Vandamme P."/>
            <person name="Eisen J.A."/>
            <person name="Garrity G."/>
            <person name="Hugenholtz P."/>
            <person name="Kyrpides N.C."/>
        </authorList>
    </citation>
    <scope>NUCLEOTIDE SEQUENCE [LARGE SCALE GENOMIC DNA]</scope>
    <source>
        <strain evidence="5 6">CECT 7306</strain>
    </source>
</reference>
<protein>
    <submittedName>
        <fullName evidence="5">Zinc transport system substrate-binding protein</fullName>
    </submittedName>
</protein>
<comment type="caution">
    <text evidence="5">The sequence shown here is derived from an EMBL/GenBank/DDBJ whole genome shotgun (WGS) entry which is preliminary data.</text>
</comment>
<organism evidence="5 6">
    <name type="scientific">Pseudokineococcus lusitanus</name>
    <dbReference type="NCBI Taxonomy" id="763993"/>
    <lineage>
        <taxon>Bacteria</taxon>
        <taxon>Bacillati</taxon>
        <taxon>Actinomycetota</taxon>
        <taxon>Actinomycetes</taxon>
        <taxon>Kineosporiales</taxon>
        <taxon>Kineosporiaceae</taxon>
        <taxon>Pseudokineococcus</taxon>
    </lineage>
</organism>
<dbReference type="PANTHER" id="PTHR42953:SF3">
    <property type="entry name" value="HIGH-AFFINITY ZINC UPTAKE SYSTEM PROTEIN ZNUA"/>
    <property type="match status" value="1"/>
</dbReference>
<evidence type="ECO:0000256" key="3">
    <source>
        <dbReference type="ARBA" id="ARBA00022729"/>
    </source>
</evidence>